<dbReference type="InterPro" id="IPR050143">
    <property type="entry name" value="TRIM/RBCC"/>
</dbReference>
<dbReference type="Pfam" id="PF13765">
    <property type="entry name" value="PRY"/>
    <property type="match status" value="1"/>
</dbReference>
<dbReference type="AlphaFoldDB" id="A0ABD1JGQ9"/>
<dbReference type="PROSITE" id="PS50119">
    <property type="entry name" value="ZF_BBOX"/>
    <property type="match status" value="1"/>
</dbReference>
<dbReference type="InterPro" id="IPR006574">
    <property type="entry name" value="PRY"/>
</dbReference>
<feature type="domain" description="B box-type" evidence="5">
    <location>
        <begin position="420"/>
        <end position="456"/>
    </location>
</feature>
<dbReference type="InterPro" id="IPR000315">
    <property type="entry name" value="Znf_B-box"/>
</dbReference>
<dbReference type="Pfam" id="PF00643">
    <property type="entry name" value="zf-B_box"/>
    <property type="match status" value="1"/>
</dbReference>
<feature type="domain" description="B30.2/SPRY" evidence="6">
    <location>
        <begin position="606"/>
        <end position="854"/>
    </location>
</feature>
<dbReference type="SUPFAM" id="SSF49899">
    <property type="entry name" value="Concanavalin A-like lectins/glucanases"/>
    <property type="match status" value="1"/>
</dbReference>
<feature type="compositionally biased region" description="Acidic residues" evidence="4">
    <location>
        <begin position="867"/>
        <end position="888"/>
    </location>
</feature>
<dbReference type="InterPro" id="IPR043136">
    <property type="entry name" value="B30.2/SPRY_sf"/>
</dbReference>
<dbReference type="SUPFAM" id="SSF57845">
    <property type="entry name" value="B-box zinc-binding domain"/>
    <property type="match status" value="1"/>
</dbReference>
<dbReference type="PROSITE" id="PS50188">
    <property type="entry name" value="B302_SPRY"/>
    <property type="match status" value="1"/>
</dbReference>
<evidence type="ECO:0008006" key="9">
    <source>
        <dbReference type="Google" id="ProtNLM"/>
    </source>
</evidence>
<dbReference type="SMART" id="SM00449">
    <property type="entry name" value="SPRY"/>
    <property type="match status" value="1"/>
</dbReference>
<sequence>MVPGEGAERDWNTLGGWSLERERRGTGTPSVDGPWRGSGEGLEHPRWMVPGEGAERDCERAGCRECGEELGRLPGGHAENGQHLGSRCDDGEMEGGHGENGQHFSSRRKDEEMEMEVGMGMGVEVEALACFLWEARRDEEKRKRSVKERDQRQQVAEDGGSEERRRENSKREESEERRRENSKREESEEGEESEERRRENSKREESEERRRENSKREENEEGEKGGVSHEEKREEEKKEDKNGGGEEVKTAKKDKEREDEERGGMREREGEDIKEKDGESEDKDTIEKEGKREGEEDRERKGNGEREEEDTKVKEAEREGEEERESKAGREREEEDTKEKEGEREGEEERERKAETEGEEKRKKKAEREGEDITEKKGESEREEERERKAEREGEDNAEREREGEEDRESVQEVWGWAECPECKSEPLFFCVDDGQPLCYECGGSDIHRGHTLRPHEAALQDCREEMHICMQPLFQGLKTLTKMQQTCRQMAKHIPTQSQQTEGQIRKEFEALRRFLRAEEEARVAAVREELQRKAGVQREAAERLRKETRQILHALHAAHTDMRTQGDDGLHFLQNYKTTVKRVWSANQNPRKEYDSLINVPKHVGNLRFRVWEKMQNICPYTPVTLDPNTAGPFLHVSDDLTRVRDSGFDTESDAATADADGGRLPPDNPERFSSCGEMLGHEVISCSGSQQQPPQHLPDRGDGHRSNGCTSWVVDVGDNSNWMVGVARRSVSRNSLTAACPDNGCWAVSLRRSRYEALEAPAVALPLFPVVHSAVAAGNRGPAARGAPGPRRVKVRVSRGTGRVCFTDADRHTHLYTFSSSSSSSDEVLQPYFATSCQHCPLTVLPATVTVTTSLPGPGGRQEGEDEEEEEEEEEEDKKEEEQEEEKQRQTDEGQKTLTQLSVKKRHSVLDYLTIPESQQQHLSHTDL</sequence>
<evidence type="ECO:0000256" key="2">
    <source>
        <dbReference type="ARBA" id="ARBA00022833"/>
    </source>
</evidence>
<evidence type="ECO:0000259" key="5">
    <source>
        <dbReference type="PROSITE" id="PS50119"/>
    </source>
</evidence>
<feature type="compositionally biased region" description="Basic and acidic residues" evidence="4">
    <location>
        <begin position="86"/>
        <end position="97"/>
    </location>
</feature>
<dbReference type="InterPro" id="IPR003877">
    <property type="entry name" value="SPRY_dom"/>
</dbReference>
<evidence type="ECO:0000256" key="4">
    <source>
        <dbReference type="SAM" id="MobiDB-lite"/>
    </source>
</evidence>
<keyword evidence="8" id="KW-1185">Reference proteome</keyword>
<dbReference type="EMBL" id="JBHFQA010000015">
    <property type="protein sequence ID" value="KAL2086351.1"/>
    <property type="molecule type" value="Genomic_DNA"/>
</dbReference>
<gene>
    <name evidence="7" type="ORF">ACEWY4_017410</name>
</gene>
<dbReference type="SMART" id="SM00336">
    <property type="entry name" value="BBOX"/>
    <property type="match status" value="1"/>
</dbReference>
<dbReference type="GO" id="GO:0008270">
    <property type="term" value="F:zinc ion binding"/>
    <property type="evidence" value="ECO:0007669"/>
    <property type="project" value="UniProtKB-KW"/>
</dbReference>
<dbReference type="Gene3D" id="2.60.120.920">
    <property type="match status" value="1"/>
</dbReference>
<protein>
    <recommendedName>
        <fullName evidence="9">B box-type domain-containing protein</fullName>
    </recommendedName>
</protein>
<dbReference type="Pfam" id="PF00622">
    <property type="entry name" value="SPRY"/>
    <property type="match status" value="1"/>
</dbReference>
<feature type="region of interest" description="Disordered" evidence="4">
    <location>
        <begin position="71"/>
        <end position="114"/>
    </location>
</feature>
<dbReference type="PANTHER" id="PTHR24103">
    <property type="entry name" value="E3 UBIQUITIN-PROTEIN LIGASE TRIM"/>
    <property type="match status" value="1"/>
</dbReference>
<dbReference type="InterPro" id="IPR001870">
    <property type="entry name" value="B30.2/SPRY"/>
</dbReference>
<evidence type="ECO:0000256" key="3">
    <source>
        <dbReference type="PROSITE-ProRule" id="PRU00024"/>
    </source>
</evidence>
<feature type="compositionally biased region" description="Basic and acidic residues" evidence="4">
    <location>
        <begin position="889"/>
        <end position="898"/>
    </location>
</feature>
<organism evidence="7 8">
    <name type="scientific">Coilia grayii</name>
    <name type="common">Gray's grenadier anchovy</name>
    <dbReference type="NCBI Taxonomy" id="363190"/>
    <lineage>
        <taxon>Eukaryota</taxon>
        <taxon>Metazoa</taxon>
        <taxon>Chordata</taxon>
        <taxon>Craniata</taxon>
        <taxon>Vertebrata</taxon>
        <taxon>Euteleostomi</taxon>
        <taxon>Actinopterygii</taxon>
        <taxon>Neopterygii</taxon>
        <taxon>Teleostei</taxon>
        <taxon>Clupei</taxon>
        <taxon>Clupeiformes</taxon>
        <taxon>Clupeoidei</taxon>
        <taxon>Engraulidae</taxon>
        <taxon>Coilinae</taxon>
        <taxon>Coilia</taxon>
    </lineage>
</organism>
<evidence type="ECO:0000259" key="6">
    <source>
        <dbReference type="PROSITE" id="PS50188"/>
    </source>
</evidence>
<feature type="region of interest" description="Disordered" evidence="4">
    <location>
        <begin position="138"/>
        <end position="411"/>
    </location>
</feature>
<feature type="compositionally biased region" description="Basic and acidic residues" evidence="4">
    <location>
        <begin position="1"/>
        <end position="11"/>
    </location>
</feature>
<feature type="region of interest" description="Disordered" evidence="4">
    <location>
        <begin position="689"/>
        <end position="708"/>
    </location>
</feature>
<dbReference type="SMART" id="SM00589">
    <property type="entry name" value="PRY"/>
    <property type="match status" value="1"/>
</dbReference>
<keyword evidence="1 3" id="KW-0863">Zinc-finger</keyword>
<keyword evidence="2" id="KW-0862">Zinc</keyword>
<evidence type="ECO:0000313" key="8">
    <source>
        <dbReference type="Proteomes" id="UP001591681"/>
    </source>
</evidence>
<feature type="region of interest" description="Disordered" evidence="4">
    <location>
        <begin position="648"/>
        <end position="674"/>
    </location>
</feature>
<feature type="compositionally biased region" description="Basic and acidic residues" evidence="4">
    <location>
        <begin position="161"/>
        <end position="186"/>
    </location>
</feature>
<feature type="compositionally biased region" description="Basic and acidic residues" evidence="4">
    <location>
        <begin position="324"/>
        <end position="411"/>
    </location>
</feature>
<feature type="compositionally biased region" description="Basic and acidic residues" evidence="4">
    <location>
        <begin position="138"/>
        <end position="152"/>
    </location>
</feature>
<accession>A0ABD1JGQ9</accession>
<evidence type="ECO:0000313" key="7">
    <source>
        <dbReference type="EMBL" id="KAL2086351.1"/>
    </source>
</evidence>
<dbReference type="InterPro" id="IPR013320">
    <property type="entry name" value="ConA-like_dom_sf"/>
</dbReference>
<comment type="caution">
    <text evidence="7">The sequence shown here is derived from an EMBL/GenBank/DDBJ whole genome shotgun (WGS) entry which is preliminary data.</text>
</comment>
<feature type="region of interest" description="Disordered" evidence="4">
    <location>
        <begin position="1"/>
        <end position="53"/>
    </location>
</feature>
<dbReference type="Proteomes" id="UP001591681">
    <property type="component" value="Unassembled WGS sequence"/>
</dbReference>
<proteinExistence type="predicted"/>
<dbReference type="Gene3D" id="3.30.160.60">
    <property type="entry name" value="Classic Zinc Finger"/>
    <property type="match status" value="1"/>
</dbReference>
<name>A0ABD1JGQ9_9TELE</name>
<reference evidence="7 8" key="1">
    <citation type="submission" date="2024-09" db="EMBL/GenBank/DDBJ databases">
        <title>A chromosome-level genome assembly of Gray's grenadier anchovy, Coilia grayii.</title>
        <authorList>
            <person name="Fu Z."/>
        </authorList>
    </citation>
    <scope>NUCLEOTIDE SEQUENCE [LARGE SCALE GENOMIC DNA]</scope>
    <source>
        <strain evidence="7">G4</strain>
        <tissue evidence="7">Muscle</tissue>
    </source>
</reference>
<keyword evidence="1 3" id="KW-0479">Metal-binding</keyword>
<feature type="region of interest" description="Disordered" evidence="4">
    <location>
        <begin position="854"/>
        <end position="906"/>
    </location>
</feature>
<evidence type="ECO:0000256" key="1">
    <source>
        <dbReference type="ARBA" id="ARBA00022771"/>
    </source>
</evidence>
<feature type="compositionally biased region" description="Basic and acidic residues" evidence="4">
    <location>
        <begin position="194"/>
        <end position="317"/>
    </location>
</feature>